<dbReference type="Pfam" id="PF00440">
    <property type="entry name" value="TetR_N"/>
    <property type="match status" value="1"/>
</dbReference>
<feature type="domain" description="HTH tetR-type" evidence="4">
    <location>
        <begin position="32"/>
        <end position="79"/>
    </location>
</feature>
<dbReference type="GO" id="GO:0000976">
    <property type="term" value="F:transcription cis-regulatory region binding"/>
    <property type="evidence" value="ECO:0007669"/>
    <property type="project" value="TreeGrafter"/>
</dbReference>
<dbReference type="InterPro" id="IPR001647">
    <property type="entry name" value="HTH_TetR"/>
</dbReference>
<evidence type="ECO:0000256" key="3">
    <source>
        <dbReference type="ARBA" id="ARBA00023163"/>
    </source>
</evidence>
<accession>A0A6G9CLT3</accession>
<evidence type="ECO:0000313" key="5">
    <source>
        <dbReference type="EMBL" id="QIP37864.1"/>
    </source>
</evidence>
<sequence>MMVSMTTRTEDASADVGGAANSARSAATRDRILAVAEQLFAEHGVFAVSNRQVSEAAGQGNNAAVGYHFGTKTDLVRAIVNKHSQQVEKKRGELLCEIEGSTNVRDWISCLVRASTDHYAEMGGPTWYARFSAQILTDPVLRKIVYDEVLASPTLQETLRGLSDCLADMPMSVRRARADIGRNAIVHMFAERERTLAEEGPDAVTSWEDFTTDLVDALVGLWTAPISR</sequence>
<organism evidence="5 6">
    <name type="scientific">Rhodococcus erythropolis</name>
    <name type="common">Arthrobacter picolinophilus</name>
    <dbReference type="NCBI Taxonomy" id="1833"/>
    <lineage>
        <taxon>Bacteria</taxon>
        <taxon>Bacillati</taxon>
        <taxon>Actinomycetota</taxon>
        <taxon>Actinomycetes</taxon>
        <taxon>Mycobacteriales</taxon>
        <taxon>Nocardiaceae</taxon>
        <taxon>Rhodococcus</taxon>
        <taxon>Rhodococcus erythropolis group</taxon>
    </lineage>
</organism>
<keyword evidence="1" id="KW-0805">Transcription regulation</keyword>
<dbReference type="GO" id="GO:0003700">
    <property type="term" value="F:DNA-binding transcription factor activity"/>
    <property type="evidence" value="ECO:0007669"/>
    <property type="project" value="TreeGrafter"/>
</dbReference>
<evidence type="ECO:0000313" key="6">
    <source>
        <dbReference type="Proteomes" id="UP000502345"/>
    </source>
</evidence>
<proteinExistence type="predicted"/>
<dbReference type="SUPFAM" id="SSF46689">
    <property type="entry name" value="Homeodomain-like"/>
    <property type="match status" value="1"/>
</dbReference>
<dbReference type="AlphaFoldDB" id="A0A6G9CLT3"/>
<evidence type="ECO:0000259" key="4">
    <source>
        <dbReference type="Pfam" id="PF00440"/>
    </source>
</evidence>
<reference evidence="5 6" key="1">
    <citation type="submission" date="2020-03" db="EMBL/GenBank/DDBJ databases">
        <title>Screen low temperature-resistant strains for efficient degradation of petroleum hydrocarbons under the low temperature.</title>
        <authorList>
            <person name="Wang Y."/>
            <person name="Chen J."/>
        </authorList>
    </citation>
    <scope>NUCLEOTIDE SEQUENCE [LARGE SCALE GENOMIC DNA]</scope>
    <source>
        <strain evidence="5 6">KB1</strain>
    </source>
</reference>
<name>A0A6G9CLT3_RHOER</name>
<evidence type="ECO:0000256" key="1">
    <source>
        <dbReference type="ARBA" id="ARBA00023015"/>
    </source>
</evidence>
<dbReference type="PANTHER" id="PTHR30055:SF234">
    <property type="entry name" value="HTH-TYPE TRANSCRIPTIONAL REGULATOR BETI"/>
    <property type="match status" value="1"/>
</dbReference>
<dbReference type="Gene3D" id="1.10.357.10">
    <property type="entry name" value="Tetracycline Repressor, domain 2"/>
    <property type="match status" value="1"/>
</dbReference>
<dbReference type="EMBL" id="CP050124">
    <property type="protein sequence ID" value="QIP37864.1"/>
    <property type="molecule type" value="Genomic_DNA"/>
</dbReference>
<dbReference type="InterPro" id="IPR009057">
    <property type="entry name" value="Homeodomain-like_sf"/>
</dbReference>
<keyword evidence="3" id="KW-0804">Transcription</keyword>
<dbReference type="Proteomes" id="UP000502345">
    <property type="component" value="Chromosome"/>
</dbReference>
<keyword evidence="2" id="KW-0238">DNA-binding</keyword>
<evidence type="ECO:0000256" key="2">
    <source>
        <dbReference type="ARBA" id="ARBA00023125"/>
    </source>
</evidence>
<gene>
    <name evidence="5" type="ORF">G9444_0620</name>
</gene>
<protein>
    <submittedName>
        <fullName evidence="5">TetR family transcriptional regulator</fullName>
    </submittedName>
</protein>
<dbReference type="PANTHER" id="PTHR30055">
    <property type="entry name" value="HTH-TYPE TRANSCRIPTIONAL REGULATOR RUTR"/>
    <property type="match status" value="1"/>
</dbReference>
<dbReference type="InterPro" id="IPR050109">
    <property type="entry name" value="HTH-type_TetR-like_transc_reg"/>
</dbReference>